<feature type="transmembrane region" description="Helical" evidence="6">
    <location>
        <begin position="198"/>
        <end position="231"/>
    </location>
</feature>
<feature type="transmembrane region" description="Helical" evidence="6">
    <location>
        <begin position="292"/>
        <end position="313"/>
    </location>
</feature>
<organism evidence="8">
    <name type="scientific">uncultured Thermomicrobiales bacterium</name>
    <dbReference type="NCBI Taxonomy" id="1645740"/>
    <lineage>
        <taxon>Bacteria</taxon>
        <taxon>Pseudomonadati</taxon>
        <taxon>Thermomicrobiota</taxon>
        <taxon>Thermomicrobia</taxon>
        <taxon>Thermomicrobiales</taxon>
        <taxon>environmental samples</taxon>
    </lineage>
</organism>
<evidence type="ECO:0000256" key="5">
    <source>
        <dbReference type="ARBA" id="ARBA00023136"/>
    </source>
</evidence>
<protein>
    <submittedName>
        <fullName evidence="8">Integral membrane protein</fullName>
    </submittedName>
</protein>
<keyword evidence="5 6" id="KW-0472">Membrane</keyword>
<dbReference type="PANTHER" id="PTHR33406:SF13">
    <property type="entry name" value="MEMBRANE PROTEIN YDFJ"/>
    <property type="match status" value="1"/>
</dbReference>
<dbReference type="PANTHER" id="PTHR33406">
    <property type="entry name" value="MEMBRANE PROTEIN MJ1562-RELATED"/>
    <property type="match status" value="1"/>
</dbReference>
<feature type="transmembrane region" description="Helical" evidence="6">
    <location>
        <begin position="689"/>
        <end position="709"/>
    </location>
</feature>
<dbReference type="InterPro" id="IPR004869">
    <property type="entry name" value="MMPL_dom"/>
</dbReference>
<evidence type="ECO:0000256" key="3">
    <source>
        <dbReference type="ARBA" id="ARBA00022692"/>
    </source>
</evidence>
<accession>A0A6J4UTH7</accession>
<sequence length="787" mass="83033">MDGSGHGQRSAFFRLGTSLARRPWAALALWAVLTAAGVWLLPRFQERLTGPPLTVTGSESDLAQELVGREFEEPFAEQAVIVFESERLSVDDPAYRRVIEEAIGAISGRSGVIAVIGPRDPRARDQISADGHVAAAVVGLSGSGTERVRRVPGLIEAVETAATDDVRIYFTGRSPLIADMVAQQQADLAEAELRGLPAAVLVLLLASGTLVAAGLPILLALAGIAVAFGALGVATAFTGFNLFVPNIATMLGLGVGIDYSLFLVTRYREELARGVDPATAVATAVATSGKTVFFSGATVMLSLSGLLLVRAPILHQLAIGAMVAVGVMVAAALTLLPAALALLGHRVERLALPALAHAAGRPEAAAGFWERWARAIMRRPGRWALAATLVLVALTAPVTRIDLGLSTSTNELSDRSAVEGRAVLARDFNEGRVSPIHVVVASADGPLDDADLDAVARLTDALRADDAVADVYSVTEVLDRFGGGHSAAMLDTAARLPQAVDALAPLINFGRGRNVTLLQVVPYAPPDSDPATRLVRRIRETIAPSAVGDSGATVLVGGLGAQVVDISDESLRKLPLVGGFVVLLSFVFLAVVFRSLVLPIKAIFLNGLSIGAAYGLLVLVFQRDPGDGILHFTPTGTTQIYLPLLTFAVLFGLSMDYEVFLLGRIKEEWERSGDNQAAVARGLARTGRVITSAAAIMVAVFAGFTFTELPEVQQLGFSLAAAVFVDATLVRVVLVPATMQLMGRWNWWFPAWLDRIVPRIDLGEGHTEHAMRGEPPVVEPAANLVRG</sequence>
<feature type="transmembrane region" description="Helical" evidence="6">
    <location>
        <begin position="319"/>
        <end position="343"/>
    </location>
</feature>
<feature type="domain" description="SSD" evidence="7">
    <location>
        <begin position="218"/>
        <end position="342"/>
    </location>
</feature>
<feature type="transmembrane region" description="Helical" evidence="6">
    <location>
        <begin position="715"/>
        <end position="734"/>
    </location>
</feature>
<keyword evidence="2" id="KW-1003">Cell membrane</keyword>
<name>A0A6J4UTH7_9BACT</name>
<keyword evidence="4 6" id="KW-1133">Transmembrane helix</keyword>
<evidence type="ECO:0000256" key="1">
    <source>
        <dbReference type="ARBA" id="ARBA00004651"/>
    </source>
</evidence>
<comment type="subcellular location">
    <subcellularLocation>
        <location evidence="1">Cell membrane</location>
        <topology evidence="1">Multi-pass membrane protein</topology>
    </subcellularLocation>
</comment>
<feature type="transmembrane region" description="Helical" evidence="6">
    <location>
        <begin position="641"/>
        <end position="662"/>
    </location>
</feature>
<evidence type="ECO:0000259" key="7">
    <source>
        <dbReference type="PROSITE" id="PS50156"/>
    </source>
</evidence>
<evidence type="ECO:0000256" key="6">
    <source>
        <dbReference type="SAM" id="Phobius"/>
    </source>
</evidence>
<dbReference type="PROSITE" id="PS50156">
    <property type="entry name" value="SSD"/>
    <property type="match status" value="1"/>
</dbReference>
<evidence type="ECO:0000313" key="8">
    <source>
        <dbReference type="EMBL" id="CAA9559374.1"/>
    </source>
</evidence>
<feature type="transmembrane region" description="Helical" evidence="6">
    <location>
        <begin position="603"/>
        <end position="621"/>
    </location>
</feature>
<dbReference type="Pfam" id="PF03176">
    <property type="entry name" value="MMPL"/>
    <property type="match status" value="2"/>
</dbReference>
<feature type="transmembrane region" description="Helical" evidence="6">
    <location>
        <begin position="243"/>
        <end position="264"/>
    </location>
</feature>
<dbReference type="Gene3D" id="1.20.1640.10">
    <property type="entry name" value="Multidrug efflux transporter AcrB transmembrane domain"/>
    <property type="match status" value="2"/>
</dbReference>
<dbReference type="InterPro" id="IPR000731">
    <property type="entry name" value="SSD"/>
</dbReference>
<keyword evidence="3 6" id="KW-0812">Transmembrane</keyword>
<dbReference type="EMBL" id="CADCWL010000069">
    <property type="protein sequence ID" value="CAA9559374.1"/>
    <property type="molecule type" value="Genomic_DNA"/>
</dbReference>
<feature type="transmembrane region" description="Helical" evidence="6">
    <location>
        <begin position="576"/>
        <end position="596"/>
    </location>
</feature>
<feature type="transmembrane region" description="Helical" evidence="6">
    <location>
        <begin position="24"/>
        <end position="41"/>
    </location>
</feature>
<gene>
    <name evidence="8" type="ORF">AVDCRST_MAG19-1678</name>
</gene>
<evidence type="ECO:0000256" key="4">
    <source>
        <dbReference type="ARBA" id="ARBA00022989"/>
    </source>
</evidence>
<dbReference type="SUPFAM" id="SSF82866">
    <property type="entry name" value="Multidrug efflux transporter AcrB transmembrane domain"/>
    <property type="match status" value="2"/>
</dbReference>
<dbReference type="GO" id="GO:0005886">
    <property type="term" value="C:plasma membrane"/>
    <property type="evidence" value="ECO:0007669"/>
    <property type="project" value="UniProtKB-SubCell"/>
</dbReference>
<reference evidence="8" key="1">
    <citation type="submission" date="2020-02" db="EMBL/GenBank/DDBJ databases">
        <authorList>
            <person name="Meier V. D."/>
        </authorList>
    </citation>
    <scope>NUCLEOTIDE SEQUENCE</scope>
    <source>
        <strain evidence="8">AVDCRST_MAG19</strain>
    </source>
</reference>
<proteinExistence type="predicted"/>
<dbReference type="InterPro" id="IPR050545">
    <property type="entry name" value="Mycobact_MmpL"/>
</dbReference>
<evidence type="ECO:0000256" key="2">
    <source>
        <dbReference type="ARBA" id="ARBA00022475"/>
    </source>
</evidence>
<dbReference type="AlphaFoldDB" id="A0A6J4UTH7"/>